<name>A0ABS6S1S7_9BACT</name>
<evidence type="ECO:0000313" key="3">
    <source>
        <dbReference type="Proteomes" id="UP001196980"/>
    </source>
</evidence>
<proteinExistence type="predicted"/>
<gene>
    <name evidence="2" type="ORF">HWQ67_14505</name>
</gene>
<dbReference type="EMBL" id="JABXWD010000345">
    <property type="protein sequence ID" value="MBV6342795.1"/>
    <property type="molecule type" value="Genomic_DNA"/>
</dbReference>
<protein>
    <submittedName>
        <fullName evidence="2">PD-(D/E)XK nuclease family protein</fullName>
    </submittedName>
</protein>
<sequence>MNVTLVPATADLVQEAAGRLTTGCDYSNNLVIFPGKRPAHFLRKTLGQRGEGSFIPPKVFSMDGFVDFIYEDVLGLFDPALETIDAVAILYKCHREHSTREWEHFATPDSFFGIGMSIYRDIEELCIEKKGVEITSRVEEIFKDMCPLHSMQNIQKLSFFYEEFYKTANALNYSTRSLRYATVSERIKEADLSRYDKIIVLGFYGMTASEIDMFRGLASNTNAEFIFQDGPGIHERLKALGIDGIAPLERMDTHERIEFYRSPDVHGQVFALNSLLTRTQPLNERTVIALPSSETLFPLLLQGLSVFDEADYNVSLGYPLYRTPIYGFFNNLMQLITTMDGHRLYIHDYLRFVLHPYTKNVLLSTRADITRIMFHTIEEELSPNRTKTFFSLEELENDTELFDAIVKILGKSSDSLLTVAGSDSLAGHDAKGIRDHLIDIHNNTIRRFMGFKDTADFAAQCIAILSYVYRESTAPLHPYFYPFAEAFAKTLHKIVNSQMAEIRFVQPAGYFNLFKKYIATCYCPFTGTPLRGMQVLGFLETRNIRFDRVYILDVNEGVLPGTTLEDSLLPFGARQQLGLPTAVDREKLSAYYLETLIAGAKEVAVFFVENDKKEKSRFVERLLWKQQQRNNHLSDDNLVSSIQYKIELKGRSPEPVAKTDAMLNVLRNDIRYSASALETYLVCPLRFYYKYVLRLDKKDKATQDIEPMDIGSFVHHVLAEYFRVLVGVALTPGDIDQGRMLVCLEGAFREFYGNDPSGAAYLLKHQVRKHLLDFLTGYTAPVVTNTRTVIKCVEESVSVKMGQFKLYGVLDRVDIRDGAVLILDYKTSAKIAMALGKLDPDDRDSWSAVSNCVQLPFYRMLYAQRFGVPAESLSCAHIFLGRSVIDEAIEVPFPPDAYEVVGLLIQRVLAEIVEPSVPFGSVRDAKKVCASCVYRCICGT</sequence>
<dbReference type="InterPro" id="IPR038726">
    <property type="entry name" value="PDDEXK_AddAB-type"/>
</dbReference>
<keyword evidence="3" id="KW-1185">Reference proteome</keyword>
<feature type="domain" description="PD-(D/E)XK endonuclease-like" evidence="1">
    <location>
        <begin position="672"/>
        <end position="938"/>
    </location>
</feature>
<dbReference type="Proteomes" id="UP001196980">
    <property type="component" value="Unassembled WGS sequence"/>
</dbReference>
<organism evidence="2 3">
    <name type="scientific">Candidatus Magnetobacterium casense</name>
    <dbReference type="NCBI Taxonomy" id="1455061"/>
    <lineage>
        <taxon>Bacteria</taxon>
        <taxon>Pseudomonadati</taxon>
        <taxon>Nitrospirota</taxon>
        <taxon>Thermodesulfovibrionia</taxon>
        <taxon>Thermodesulfovibrionales</taxon>
        <taxon>Candidatus Magnetobacteriaceae</taxon>
        <taxon>Candidatus Magnetobacterium</taxon>
    </lineage>
</organism>
<dbReference type="RefSeq" id="WP_218253408.1">
    <property type="nucleotide sequence ID" value="NZ_JABXWD010000345.1"/>
</dbReference>
<accession>A0ABS6S1S7</accession>
<evidence type="ECO:0000313" key="2">
    <source>
        <dbReference type="EMBL" id="MBV6342795.1"/>
    </source>
</evidence>
<comment type="caution">
    <text evidence="2">The sequence shown here is derived from an EMBL/GenBank/DDBJ whole genome shotgun (WGS) entry which is preliminary data.</text>
</comment>
<evidence type="ECO:0000259" key="1">
    <source>
        <dbReference type="Pfam" id="PF12705"/>
    </source>
</evidence>
<dbReference type="Pfam" id="PF12705">
    <property type="entry name" value="PDDEXK_1"/>
    <property type="match status" value="1"/>
</dbReference>
<reference evidence="2 3" key="1">
    <citation type="journal article" date="2020" name="J Geophys Res Biogeosci">
        <title>Magnetotaxis as an Adaptation to Enable Bacterial Shuttling of Microbial Sulfur and Sulfur Cycling Across Aquatic Oxic#Anoxic Interfaces.</title>
        <authorList>
            <person name="Li J."/>
            <person name="Liu P."/>
            <person name="Wang J."/>
            <person name="Roberts A.P."/>
            <person name="Pan Y."/>
        </authorList>
    </citation>
    <scope>NUCLEOTIDE SEQUENCE [LARGE SCALE GENOMIC DNA]</scope>
    <source>
        <strain evidence="2 3">MYR-1_YQ</strain>
    </source>
</reference>